<dbReference type="Pfam" id="PF25872">
    <property type="entry name" value="HTH_77"/>
    <property type="match status" value="1"/>
</dbReference>
<evidence type="ECO:0000256" key="1">
    <source>
        <dbReference type="ARBA" id="ARBA00005820"/>
    </source>
</evidence>
<dbReference type="PRINTS" id="PR00364">
    <property type="entry name" value="DISEASERSIST"/>
</dbReference>
<dbReference type="SUPFAM" id="SSF48452">
    <property type="entry name" value="TPR-like"/>
    <property type="match status" value="2"/>
</dbReference>
<dbReference type="InterPro" id="IPR005158">
    <property type="entry name" value="BTAD"/>
</dbReference>
<dbReference type="InterPro" id="IPR058852">
    <property type="entry name" value="HTH_77"/>
</dbReference>
<dbReference type="Pfam" id="PF03704">
    <property type="entry name" value="BTAD"/>
    <property type="match status" value="1"/>
</dbReference>
<feature type="domain" description="AAA+ ATPase" evidence="4">
    <location>
        <begin position="330"/>
        <end position="487"/>
    </location>
</feature>
<dbReference type="InterPro" id="IPR027417">
    <property type="entry name" value="P-loop_NTPase"/>
</dbReference>
<dbReference type="Gene3D" id="1.25.40.10">
    <property type="entry name" value="Tetratricopeptide repeat domain"/>
    <property type="match status" value="2"/>
</dbReference>
<evidence type="ECO:0000256" key="2">
    <source>
        <dbReference type="ARBA" id="ARBA00023125"/>
    </source>
</evidence>
<gene>
    <name evidence="7" type="ORF">OY187_01640</name>
</gene>
<keyword evidence="8" id="KW-1185">Reference proteome</keyword>
<proteinExistence type="inferred from homology"/>
<evidence type="ECO:0000256" key="3">
    <source>
        <dbReference type="SAM" id="MobiDB-lite"/>
    </source>
</evidence>
<dbReference type="CDD" id="cd15831">
    <property type="entry name" value="BTAD"/>
    <property type="match status" value="1"/>
</dbReference>
<dbReference type="InterPro" id="IPR003593">
    <property type="entry name" value="AAA+_ATPase"/>
</dbReference>
<dbReference type="InterPro" id="IPR016032">
    <property type="entry name" value="Sig_transdc_resp-reg_C-effctor"/>
</dbReference>
<dbReference type="SMART" id="SM00862">
    <property type="entry name" value="Trans_reg_C"/>
    <property type="match status" value="1"/>
</dbReference>
<comment type="similarity">
    <text evidence="1">Belongs to the AfsR/DnrI/RedD regulatory family.</text>
</comment>
<dbReference type="EMBL" id="JAPQYE010000001">
    <property type="protein sequence ID" value="MCZ0726736.1"/>
    <property type="molecule type" value="Genomic_DNA"/>
</dbReference>
<dbReference type="Gene3D" id="1.10.10.10">
    <property type="entry name" value="Winged helix-like DNA-binding domain superfamily/Winged helix DNA-binding domain"/>
    <property type="match status" value="1"/>
</dbReference>
<dbReference type="SMART" id="SM00382">
    <property type="entry name" value="AAA"/>
    <property type="match status" value="1"/>
</dbReference>
<evidence type="ECO:0000313" key="8">
    <source>
        <dbReference type="Proteomes" id="UP001084650"/>
    </source>
</evidence>
<dbReference type="InterPro" id="IPR011990">
    <property type="entry name" value="TPR-like_helical_dom_sf"/>
</dbReference>
<dbReference type="Proteomes" id="UP001084650">
    <property type="component" value="Unassembled WGS sequence"/>
</dbReference>
<name>A0ABT4H982_MYCIR</name>
<protein>
    <submittedName>
        <fullName evidence="7">BTAD domain-containing putative transcriptional regulator</fullName>
    </submittedName>
</protein>
<feature type="domain" description="Bacterial transcriptional activator" evidence="6">
    <location>
        <begin position="140"/>
        <end position="281"/>
    </location>
</feature>
<feature type="region of interest" description="Disordered" evidence="3">
    <location>
        <begin position="286"/>
        <end position="310"/>
    </location>
</feature>
<dbReference type="RefSeq" id="WP_268785103.1">
    <property type="nucleotide sequence ID" value="NZ_JAPQYE010000001.1"/>
</dbReference>
<dbReference type="SUPFAM" id="SSF52540">
    <property type="entry name" value="P-loop containing nucleoside triphosphate hydrolases"/>
    <property type="match status" value="1"/>
</dbReference>
<organism evidence="7 8">
    <name type="scientific">Mycolicibacterium iranicum</name>
    <name type="common">Mycobacterium iranicum</name>
    <dbReference type="NCBI Taxonomy" id="912594"/>
    <lineage>
        <taxon>Bacteria</taxon>
        <taxon>Bacillati</taxon>
        <taxon>Actinomycetota</taxon>
        <taxon>Actinomycetes</taxon>
        <taxon>Mycobacteriales</taxon>
        <taxon>Mycobacteriaceae</taxon>
        <taxon>Mycolicibacterium</taxon>
    </lineage>
</organism>
<dbReference type="PANTHER" id="PTHR47691">
    <property type="entry name" value="REGULATOR-RELATED"/>
    <property type="match status" value="1"/>
</dbReference>
<evidence type="ECO:0000259" key="5">
    <source>
        <dbReference type="SMART" id="SM00862"/>
    </source>
</evidence>
<keyword evidence="2" id="KW-0238">DNA-binding</keyword>
<reference evidence="7" key="1">
    <citation type="submission" date="2022-12" db="EMBL/GenBank/DDBJ databases">
        <title>Whole genome sequence of Mycolicibacterium iranicum strain SBH312.</title>
        <authorList>
            <person name="Jani J."/>
            <person name="Arifin Mustapha Z."/>
            <person name="Ahmed K."/>
            <person name="Kai Ling C."/>
        </authorList>
    </citation>
    <scope>NUCLEOTIDE SEQUENCE</scope>
    <source>
        <strain evidence="7">SBH312</strain>
    </source>
</reference>
<accession>A0ABT4H982</accession>
<dbReference type="InterPro" id="IPR001867">
    <property type="entry name" value="OmpR/PhoB-type_DNA-bd"/>
</dbReference>
<evidence type="ECO:0000259" key="4">
    <source>
        <dbReference type="SMART" id="SM00382"/>
    </source>
</evidence>
<dbReference type="InterPro" id="IPR036388">
    <property type="entry name" value="WH-like_DNA-bd_sf"/>
</dbReference>
<evidence type="ECO:0000313" key="7">
    <source>
        <dbReference type="EMBL" id="MCZ0726736.1"/>
    </source>
</evidence>
<sequence length="1004" mass="108768">MSDPRPKSAAAVCERRPRLHSSSRLACLRPAERLLEERCEPMSVVFRLFGEVEALVNGQRLDIGHARQRCVLAAMLVDVNRPVSVDQLVDRVWAEQPPSRVRNALAGYVSRLRTLLAPAGAVAITRGPAGYTLTADESCVDFHLFHSLAETARAIAEPDEATSRFEQALALWRGEPFSGMETAWFSDMRNVLVAERMSVLLDRNDAALRAGRHTEIVAELESALHAHPLDERLAGQAMLAQSRSGRQADALDTYRRMRDRLVDELGVDPSPMLREVHRQILDADAAPPRAVPPPKAVAHHVRPSSNLPRRPTSFIGRADDMAAVTAAVLDGPLITLTGVGGVGKTRLALEVAERARGHFADGASVCELAPVADGATLGQTVAAVLGLQERPGLGVESTVIEHLREHHVLLVIDNCEHILDSAAGFVDRVTRNCPRVTVLATSREPLAIAGERVMPVPPLPDHEATTLFADRARAGRPDFDLDAEPIGAVAEICRRLDGVPLAIELAAARTRMMNSLDIARRLDGLRLLSGNSRGAHPRHQSVTATIDWSYRLLAEREQLLFDRLSVFAGSFDLEAAHGVCADEGDSELDTLELLSGLVDKSMVTIRGGPATTRYAVLETLRAYGRERLQDNGLQEHYAIRHARYFVDLIERGAAAVRGPDEKVWIERLAPTAGTTVTSPDTENIRVAFDRMMADGDTDSVMRMVASVCELMQMRVGYTSTDWVDRAVGVADPGHRLFADVLGVAARKAWVLGDFVEARALALRASGRMPAPGHTYLAYPADIPADTAVLEGDPATALAHYTQEIEAAKTTGDLPRLVWVLYQITIAHDAHGDPHAGLPAAQEAMRAARRTQNPSTLAMACAALGRSLKSTDPERALAFLDEAIGHAASVQNNWLTGIARMEAAATRALHADPAEAAREFIEVLDHWTKAGPGTGSQHWFAIRFVVRLLERLGALEEAAALQRATLAAGHEMLDPAAIVDVGGVQPALTGEQALALARSSLRRFC</sequence>
<dbReference type="SMART" id="SM01043">
    <property type="entry name" value="BTAD"/>
    <property type="match status" value="1"/>
</dbReference>
<dbReference type="Gene3D" id="3.40.50.300">
    <property type="entry name" value="P-loop containing nucleotide triphosphate hydrolases"/>
    <property type="match status" value="1"/>
</dbReference>
<evidence type="ECO:0000259" key="6">
    <source>
        <dbReference type="SMART" id="SM01043"/>
    </source>
</evidence>
<dbReference type="SUPFAM" id="SSF46894">
    <property type="entry name" value="C-terminal effector domain of the bipartite response regulators"/>
    <property type="match status" value="1"/>
</dbReference>
<comment type="caution">
    <text evidence="7">The sequence shown here is derived from an EMBL/GenBank/DDBJ whole genome shotgun (WGS) entry which is preliminary data.</text>
</comment>
<feature type="domain" description="OmpR/PhoB-type" evidence="5">
    <location>
        <begin position="58"/>
        <end position="133"/>
    </location>
</feature>
<dbReference type="PANTHER" id="PTHR47691:SF3">
    <property type="entry name" value="HTH-TYPE TRANSCRIPTIONAL REGULATOR RV0890C-RELATED"/>
    <property type="match status" value="1"/>
</dbReference>